<evidence type="ECO:0000313" key="1">
    <source>
        <dbReference type="EMBL" id="RKQ87543.1"/>
    </source>
</evidence>
<keyword evidence="2" id="KW-1185">Reference proteome</keyword>
<reference evidence="1 2" key="1">
    <citation type="submission" date="2018-10" db="EMBL/GenBank/DDBJ databases">
        <title>Genomic Encyclopedia of Archaeal and Bacterial Type Strains, Phase II (KMG-II): from individual species to whole genera.</title>
        <authorList>
            <person name="Goeker M."/>
        </authorList>
    </citation>
    <scope>NUCLEOTIDE SEQUENCE [LARGE SCALE GENOMIC DNA]</scope>
    <source>
        <strain evidence="1 2">DSM 14954</strain>
    </source>
</reference>
<dbReference type="AlphaFoldDB" id="A0A660L6I0"/>
<evidence type="ECO:0000313" key="2">
    <source>
        <dbReference type="Proteomes" id="UP000278962"/>
    </source>
</evidence>
<protein>
    <submittedName>
        <fullName evidence="1">Uncharacterized protein</fullName>
    </submittedName>
</protein>
<gene>
    <name evidence="1" type="ORF">C8N24_5568</name>
</gene>
<accession>A0A660L6I0</accession>
<dbReference type="EMBL" id="RBIL01000002">
    <property type="protein sequence ID" value="RKQ87543.1"/>
    <property type="molecule type" value="Genomic_DNA"/>
</dbReference>
<dbReference type="Proteomes" id="UP000278962">
    <property type="component" value="Unassembled WGS sequence"/>
</dbReference>
<comment type="caution">
    <text evidence="1">The sequence shown here is derived from an EMBL/GenBank/DDBJ whole genome shotgun (WGS) entry which is preliminary data.</text>
</comment>
<organism evidence="1 2">
    <name type="scientific">Solirubrobacter pauli</name>
    <dbReference type="NCBI Taxonomy" id="166793"/>
    <lineage>
        <taxon>Bacteria</taxon>
        <taxon>Bacillati</taxon>
        <taxon>Actinomycetota</taxon>
        <taxon>Thermoleophilia</taxon>
        <taxon>Solirubrobacterales</taxon>
        <taxon>Solirubrobacteraceae</taxon>
        <taxon>Solirubrobacter</taxon>
    </lineage>
</organism>
<sequence length="214" mass="21830">MTASHSFTRAAGAAVGLAVLLALYFLLGPASAPRVVAAASAGAGNAASAAADGYSVLERPATPDDDISRWATPAAARRLQGPGMDPSLRFEDARVVYRDDTRSVAIVPSSTTPCLVTQFGNGSGGITCSPTLTYGSSFGVVPDSVKEVEFTLTDGSVVSHAVQGNVWHSPAEAASVRYVIAGTSTDLALMPLSSLPKDAKLSRWGTVSSATTEG</sequence>
<name>A0A660L6I0_9ACTN</name>
<dbReference type="RefSeq" id="WP_147448011.1">
    <property type="nucleotide sequence ID" value="NZ_RBIL01000002.1"/>
</dbReference>
<proteinExistence type="predicted"/>